<feature type="compositionally biased region" description="Basic and acidic residues" evidence="10">
    <location>
        <begin position="186"/>
        <end position="196"/>
    </location>
</feature>
<dbReference type="AlphaFoldDB" id="A0A9P4TSM9"/>
<dbReference type="GO" id="GO:0006289">
    <property type="term" value="P:nucleotide-excision repair"/>
    <property type="evidence" value="ECO:0007669"/>
    <property type="project" value="InterPro"/>
</dbReference>
<keyword evidence="4 9" id="KW-0863">Zinc-finger</keyword>
<dbReference type="GO" id="GO:0016301">
    <property type="term" value="F:kinase activity"/>
    <property type="evidence" value="ECO:0007669"/>
    <property type="project" value="UniProtKB-KW"/>
</dbReference>
<evidence type="ECO:0000256" key="1">
    <source>
        <dbReference type="ARBA" id="ARBA00004123"/>
    </source>
</evidence>
<dbReference type="InterPro" id="IPR004575">
    <property type="entry name" value="MAT1/Tfb3"/>
</dbReference>
<feature type="region of interest" description="Disordered" evidence="10">
    <location>
        <begin position="164"/>
        <end position="196"/>
    </location>
</feature>
<keyword evidence="5" id="KW-0862">Zinc</keyword>
<dbReference type="FunFam" id="3.30.40.10:FF:000037">
    <property type="entry name" value="Cdk-activating kinase assembly factor MAT1, centre"/>
    <property type="match status" value="1"/>
</dbReference>
<dbReference type="InterPro" id="IPR001841">
    <property type="entry name" value="Znf_RING"/>
</dbReference>
<gene>
    <name evidence="12" type="ORF">EJ08DRAFT_703559</name>
</gene>
<comment type="subcellular location">
    <subcellularLocation>
        <location evidence="1">Nucleus</location>
    </subcellularLocation>
</comment>
<dbReference type="PANTHER" id="PTHR12683:SF13">
    <property type="entry name" value="CDK-ACTIVATING KINASE ASSEMBLY FACTOR MAT1"/>
    <property type="match status" value="1"/>
</dbReference>
<evidence type="ECO:0000256" key="6">
    <source>
        <dbReference type="ARBA" id="ARBA00023242"/>
    </source>
</evidence>
<dbReference type="Pfam" id="PF17121">
    <property type="entry name" value="zf-C3HC4_5"/>
    <property type="match status" value="1"/>
</dbReference>
<evidence type="ECO:0000256" key="7">
    <source>
        <dbReference type="ARBA" id="ARBA00029873"/>
    </source>
</evidence>
<feature type="compositionally biased region" description="Basic and acidic residues" evidence="10">
    <location>
        <begin position="164"/>
        <end position="174"/>
    </location>
</feature>
<name>A0A9P4TSM9_9PEZI</name>
<evidence type="ECO:0000256" key="8">
    <source>
        <dbReference type="ARBA" id="ARBA00033277"/>
    </source>
</evidence>
<keyword evidence="12" id="KW-0418">Kinase</keyword>
<dbReference type="InterPro" id="IPR013083">
    <property type="entry name" value="Znf_RING/FYVE/PHD"/>
</dbReference>
<feature type="domain" description="RING-type" evidence="11">
    <location>
        <begin position="18"/>
        <end position="61"/>
    </location>
</feature>
<dbReference type="GO" id="GO:0070985">
    <property type="term" value="C:transcription factor TFIIK complex"/>
    <property type="evidence" value="ECO:0007669"/>
    <property type="project" value="UniProtKB-ARBA"/>
</dbReference>
<dbReference type="SUPFAM" id="SSF57850">
    <property type="entry name" value="RING/U-box"/>
    <property type="match status" value="1"/>
</dbReference>
<keyword evidence="6" id="KW-0539">Nucleus</keyword>
<keyword evidence="12" id="KW-0808">Transferase</keyword>
<dbReference type="OrthoDB" id="5963at2759"/>
<protein>
    <recommendedName>
        <fullName evidence="2">RNA polymerase II transcription factor B subunit 3</fullName>
    </recommendedName>
    <alternativeName>
        <fullName evidence="8">RNA polymerase II transcription factor B 38 kDa subunit</fullName>
    </alternativeName>
    <alternativeName>
        <fullName evidence="7">RNA polymerase II transcription factor B p38 subunit</fullName>
    </alternativeName>
</protein>
<proteinExistence type="predicted"/>
<dbReference type="PANTHER" id="PTHR12683">
    <property type="entry name" value="CDK-ACTIVATING KINASE ASSEMBLY FACTOR MAT1"/>
    <property type="match status" value="1"/>
</dbReference>
<accession>A0A9P4TSM9</accession>
<dbReference type="NCBIfam" id="TIGR00570">
    <property type="entry name" value="cdk7"/>
    <property type="match status" value="1"/>
</dbReference>
<dbReference type="InterPro" id="IPR015877">
    <property type="entry name" value="MAT1_centre"/>
</dbReference>
<dbReference type="GO" id="GO:0008270">
    <property type="term" value="F:zinc ion binding"/>
    <property type="evidence" value="ECO:0007669"/>
    <property type="project" value="UniProtKB-KW"/>
</dbReference>
<dbReference type="InterPro" id="IPR017907">
    <property type="entry name" value="Znf_RING_CS"/>
</dbReference>
<comment type="caution">
    <text evidence="12">The sequence shown here is derived from an EMBL/GenBank/DDBJ whole genome shotgun (WGS) entry which is preliminary data.</text>
</comment>
<keyword evidence="3" id="KW-0479">Metal-binding</keyword>
<evidence type="ECO:0000256" key="2">
    <source>
        <dbReference type="ARBA" id="ARBA00022257"/>
    </source>
</evidence>
<dbReference type="PROSITE" id="PS00518">
    <property type="entry name" value="ZF_RING_1"/>
    <property type="match status" value="1"/>
</dbReference>
<dbReference type="Gene3D" id="3.30.40.10">
    <property type="entry name" value="Zinc/RING finger domain, C3HC4 (zinc finger)"/>
    <property type="match status" value="1"/>
</dbReference>
<dbReference type="EMBL" id="MU007151">
    <property type="protein sequence ID" value="KAF2416687.1"/>
    <property type="molecule type" value="Genomic_DNA"/>
</dbReference>
<evidence type="ECO:0000256" key="5">
    <source>
        <dbReference type="ARBA" id="ARBA00022833"/>
    </source>
</evidence>
<evidence type="ECO:0000256" key="4">
    <source>
        <dbReference type="ARBA" id="ARBA00022771"/>
    </source>
</evidence>
<sequence length="353" mass="40422">MQRNGAVPAPFEDAEEECPICHSKRYLRKDMKFMINPECYHKMCESCVDRIFSHGPAACPVAGCNKTLRRARFRKPTFRDLQMEREVDIRRRVAEVFNREEVDFDTLKDYNDYLNDVEDVTFNLIQNIDVEEAEAKLDAYAAANKQLIQSNMKRAKEGVDTFRARQEAAKESAQQRRKAALQEEEETRREEEEERRNLLKALDAGGDAEVLTRQSQEAMRYRAQIRKEALANEISANENANGSAQFTIRGLKKHVEKEEEEEEKPYDPFDGLSDKREYFVLQEDYGWENYDRLNKPEYSAGGYNIHEYYNRALCEAFSGLGVFIGDSSDEAPPAVASAGAALAAASPMSDDVF</sequence>
<evidence type="ECO:0000256" key="3">
    <source>
        <dbReference type="ARBA" id="ARBA00022723"/>
    </source>
</evidence>
<keyword evidence="13" id="KW-1185">Reference proteome</keyword>
<evidence type="ECO:0000313" key="12">
    <source>
        <dbReference type="EMBL" id="KAF2416687.1"/>
    </source>
</evidence>
<dbReference type="CDD" id="cd16573">
    <property type="entry name" value="RING-HC_TFB3-like"/>
    <property type="match status" value="1"/>
</dbReference>
<organism evidence="12 13">
    <name type="scientific">Tothia fuscella</name>
    <dbReference type="NCBI Taxonomy" id="1048955"/>
    <lineage>
        <taxon>Eukaryota</taxon>
        <taxon>Fungi</taxon>
        <taxon>Dikarya</taxon>
        <taxon>Ascomycota</taxon>
        <taxon>Pezizomycotina</taxon>
        <taxon>Dothideomycetes</taxon>
        <taxon>Pleosporomycetidae</taxon>
        <taxon>Venturiales</taxon>
        <taxon>Cylindrosympodiaceae</taxon>
        <taxon>Tothia</taxon>
    </lineage>
</organism>
<dbReference type="GO" id="GO:0006357">
    <property type="term" value="P:regulation of transcription by RNA polymerase II"/>
    <property type="evidence" value="ECO:0007669"/>
    <property type="project" value="TreeGrafter"/>
</dbReference>
<evidence type="ECO:0000313" key="13">
    <source>
        <dbReference type="Proteomes" id="UP000800235"/>
    </source>
</evidence>
<reference evidence="12" key="1">
    <citation type="journal article" date="2020" name="Stud. Mycol.">
        <title>101 Dothideomycetes genomes: a test case for predicting lifestyles and emergence of pathogens.</title>
        <authorList>
            <person name="Haridas S."/>
            <person name="Albert R."/>
            <person name="Binder M."/>
            <person name="Bloem J."/>
            <person name="Labutti K."/>
            <person name="Salamov A."/>
            <person name="Andreopoulos B."/>
            <person name="Baker S."/>
            <person name="Barry K."/>
            <person name="Bills G."/>
            <person name="Bluhm B."/>
            <person name="Cannon C."/>
            <person name="Castanera R."/>
            <person name="Culley D."/>
            <person name="Daum C."/>
            <person name="Ezra D."/>
            <person name="Gonzalez J."/>
            <person name="Henrissat B."/>
            <person name="Kuo A."/>
            <person name="Liang C."/>
            <person name="Lipzen A."/>
            <person name="Lutzoni F."/>
            <person name="Magnuson J."/>
            <person name="Mondo S."/>
            <person name="Nolan M."/>
            <person name="Ohm R."/>
            <person name="Pangilinan J."/>
            <person name="Park H.-J."/>
            <person name="Ramirez L."/>
            <person name="Alfaro M."/>
            <person name="Sun H."/>
            <person name="Tritt A."/>
            <person name="Yoshinaga Y."/>
            <person name="Zwiers L.-H."/>
            <person name="Turgeon B."/>
            <person name="Goodwin S."/>
            <person name="Spatafora J."/>
            <person name="Crous P."/>
            <person name="Grigoriev I."/>
        </authorList>
    </citation>
    <scope>NUCLEOTIDE SEQUENCE</scope>
    <source>
        <strain evidence="12">CBS 130266</strain>
    </source>
</reference>
<evidence type="ECO:0000259" key="11">
    <source>
        <dbReference type="PROSITE" id="PS50089"/>
    </source>
</evidence>
<dbReference type="Pfam" id="PF06391">
    <property type="entry name" value="MAT1"/>
    <property type="match status" value="1"/>
</dbReference>
<evidence type="ECO:0000256" key="10">
    <source>
        <dbReference type="SAM" id="MobiDB-lite"/>
    </source>
</evidence>
<dbReference type="PROSITE" id="PS50089">
    <property type="entry name" value="ZF_RING_2"/>
    <property type="match status" value="1"/>
</dbReference>
<dbReference type="GO" id="GO:0061575">
    <property type="term" value="F:cyclin-dependent protein serine/threonine kinase activator activity"/>
    <property type="evidence" value="ECO:0007669"/>
    <property type="project" value="InterPro"/>
</dbReference>
<evidence type="ECO:0000256" key="9">
    <source>
        <dbReference type="PROSITE-ProRule" id="PRU00175"/>
    </source>
</evidence>
<dbReference type="Proteomes" id="UP000800235">
    <property type="component" value="Unassembled WGS sequence"/>
</dbReference>